<evidence type="ECO:0000256" key="2">
    <source>
        <dbReference type="ARBA" id="ARBA00006783"/>
    </source>
</evidence>
<keyword evidence="6" id="KW-0539">Nucleus</keyword>
<dbReference type="AlphaFoldDB" id="A0A7J0FM78"/>
<feature type="domain" description="HTH myb-type" evidence="8">
    <location>
        <begin position="198"/>
        <end position="258"/>
    </location>
</feature>
<protein>
    <submittedName>
        <fullName evidence="9">Myb-like HTH transcriptional regulator family protein</fullName>
    </submittedName>
</protein>
<reference evidence="9 11" key="1">
    <citation type="submission" date="2019-07" db="EMBL/GenBank/DDBJ databases">
        <title>De Novo Assembly of kiwifruit Actinidia rufa.</title>
        <authorList>
            <person name="Sugita-Konishi S."/>
            <person name="Sato K."/>
            <person name="Mori E."/>
            <person name="Abe Y."/>
            <person name="Kisaki G."/>
            <person name="Hamano K."/>
            <person name="Suezawa K."/>
            <person name="Otani M."/>
            <person name="Fukuda T."/>
            <person name="Manabe T."/>
            <person name="Gomi K."/>
            <person name="Tabuchi M."/>
            <person name="Akimitsu K."/>
            <person name="Kataoka I."/>
        </authorList>
    </citation>
    <scope>NUCLEOTIDE SEQUENCE [LARGE SCALE GENOMIC DNA]</scope>
    <source>
        <strain evidence="11">cv. Fuchu</strain>
        <strain evidence="9">Fuchu</strain>
    </source>
</reference>
<feature type="compositionally biased region" description="Basic and acidic residues" evidence="7">
    <location>
        <begin position="165"/>
        <end position="175"/>
    </location>
</feature>
<dbReference type="GO" id="GO:0005634">
    <property type="term" value="C:nucleus"/>
    <property type="evidence" value="ECO:0007669"/>
    <property type="project" value="UniProtKB-SubCell"/>
</dbReference>
<feature type="compositionally biased region" description="Polar residues" evidence="7">
    <location>
        <begin position="422"/>
        <end position="432"/>
    </location>
</feature>
<evidence type="ECO:0000256" key="6">
    <source>
        <dbReference type="ARBA" id="ARBA00023242"/>
    </source>
</evidence>
<keyword evidence="4" id="KW-0175">Coiled coil</keyword>
<dbReference type="FunFam" id="1.10.10.60:FF:000002">
    <property type="entry name" value="Myb family transcription factor"/>
    <property type="match status" value="1"/>
</dbReference>
<dbReference type="GO" id="GO:0003677">
    <property type="term" value="F:DNA binding"/>
    <property type="evidence" value="ECO:0007669"/>
    <property type="project" value="InterPro"/>
</dbReference>
<evidence type="ECO:0000313" key="9">
    <source>
        <dbReference type="EMBL" id="GFY99804.1"/>
    </source>
</evidence>
<evidence type="ECO:0000256" key="5">
    <source>
        <dbReference type="ARBA" id="ARBA00023163"/>
    </source>
</evidence>
<accession>A0A7J0FM78</accession>
<dbReference type="NCBIfam" id="TIGR01557">
    <property type="entry name" value="myb_SHAQKYF"/>
    <property type="match status" value="1"/>
</dbReference>
<feature type="compositionally biased region" description="Low complexity" evidence="7">
    <location>
        <begin position="185"/>
        <end position="194"/>
    </location>
</feature>
<dbReference type="EMBL" id="BJWL01000013">
    <property type="protein sequence ID" value="GFY99804.1"/>
    <property type="molecule type" value="Genomic_DNA"/>
</dbReference>
<keyword evidence="11" id="KW-1185">Reference proteome</keyword>
<proteinExistence type="inferred from homology"/>
<dbReference type="Pfam" id="PF14379">
    <property type="entry name" value="Myb_CC_LHEQLE"/>
    <property type="match status" value="1"/>
</dbReference>
<evidence type="ECO:0000313" key="11">
    <source>
        <dbReference type="Proteomes" id="UP000585474"/>
    </source>
</evidence>
<dbReference type="Gene3D" id="1.25.40.10">
    <property type="entry name" value="Tetratricopeptide repeat domain"/>
    <property type="match status" value="1"/>
</dbReference>
<keyword evidence="5" id="KW-0804">Transcription</keyword>
<dbReference type="InterPro" id="IPR011990">
    <property type="entry name" value="TPR-like_helical_dom_sf"/>
</dbReference>
<sequence>MATQKLAYDFGKQFTRNGGNGNWNSHFFGTQPHPENHMGIGIPSPNMGREFGSLQKNSDQASSSSTMLSRIGSPVSAFYATEKYMGLPQFDFPSGIGNSDFQTPPYQSPGDRYCFEKTEESLGLKSHFCSNYGSDHEKSGQVPGNDFSEREKILQLKRKLLDDFDTSDRNQDISSRKPSAGGGVSVNSGNSVPSGAALASKTRIRWTQDLHDRFVECVNHLGGPEKATPKAILKLMDTEGLTILHVKSHLQKYRIAKYMPESTEGKSEKKANMNDATSGMQIKEALQLQLDVQRRLHDQLEIQRNLQLRIEEQGRQLKQMFDQQQNTNKDLFEMESPSLTLSDYPLTSLDDLQIPTDDGSGNTQFPSKITFVISQHLSLYHFPPLPSKSVLFLSHNHTNHKAHQARMHTPPQNLQIHGRVQTNPVPDLQGQSPPKPRRPQQAPGAFAKHGSFRRAISLFDQYRVQGLWPDNYTYPFVLRRLGFLKEVFVGEKVHGFVVKSGVEFDCYVSNSLMDMCNRFEDDIDVFRRMQRESSAKPNEATVFNHVDEAVALFREMQFERFKPDKFTVVALLTGCAQLGALEQGKWIHGYIDENIITIVAVAGTALTVMYSKCAAWISLWRFSIG</sequence>
<evidence type="ECO:0000259" key="8">
    <source>
        <dbReference type="PROSITE" id="PS51294"/>
    </source>
</evidence>
<evidence type="ECO:0000313" key="10">
    <source>
        <dbReference type="EMBL" id="GFY99893.1"/>
    </source>
</evidence>
<dbReference type="InterPro" id="IPR006447">
    <property type="entry name" value="Myb_dom_plants"/>
</dbReference>
<gene>
    <name evidence="9" type="ORF">Acr_13g0012040</name>
    <name evidence="10" type="ORF">Acr_13g0012930</name>
</gene>
<evidence type="ECO:0000256" key="1">
    <source>
        <dbReference type="ARBA" id="ARBA00004123"/>
    </source>
</evidence>
<organism evidence="9 11">
    <name type="scientific">Actinidia rufa</name>
    <dbReference type="NCBI Taxonomy" id="165716"/>
    <lineage>
        <taxon>Eukaryota</taxon>
        <taxon>Viridiplantae</taxon>
        <taxon>Streptophyta</taxon>
        <taxon>Embryophyta</taxon>
        <taxon>Tracheophyta</taxon>
        <taxon>Spermatophyta</taxon>
        <taxon>Magnoliopsida</taxon>
        <taxon>eudicotyledons</taxon>
        <taxon>Gunneridae</taxon>
        <taxon>Pentapetalae</taxon>
        <taxon>asterids</taxon>
        <taxon>Ericales</taxon>
        <taxon>Actinidiaceae</taxon>
        <taxon>Actinidia</taxon>
    </lineage>
</organism>
<comment type="similarity">
    <text evidence="2">Belongs to the MYB-CC family.</text>
</comment>
<dbReference type="Proteomes" id="UP000585474">
    <property type="component" value="Unassembled WGS sequence"/>
</dbReference>
<name>A0A7J0FM78_9ERIC</name>
<dbReference type="OrthoDB" id="551907at2759"/>
<dbReference type="PROSITE" id="PS51294">
    <property type="entry name" value="HTH_MYB"/>
    <property type="match status" value="1"/>
</dbReference>
<comment type="caution">
    <text evidence="9">The sequence shown here is derived from an EMBL/GenBank/DDBJ whole genome shotgun (WGS) entry which is preliminary data.</text>
</comment>
<dbReference type="InterPro" id="IPR001005">
    <property type="entry name" value="SANT/Myb"/>
</dbReference>
<dbReference type="GO" id="GO:0003700">
    <property type="term" value="F:DNA-binding transcription factor activity"/>
    <property type="evidence" value="ECO:0007669"/>
    <property type="project" value="InterPro"/>
</dbReference>
<dbReference type="InterPro" id="IPR046955">
    <property type="entry name" value="PHR1-like"/>
</dbReference>
<evidence type="ECO:0000256" key="4">
    <source>
        <dbReference type="ARBA" id="ARBA00023054"/>
    </source>
</evidence>
<comment type="subcellular location">
    <subcellularLocation>
        <location evidence="1">Nucleus</location>
    </subcellularLocation>
</comment>
<keyword evidence="3" id="KW-0805">Transcription regulation</keyword>
<dbReference type="InterPro" id="IPR009057">
    <property type="entry name" value="Homeodomain-like_sf"/>
</dbReference>
<dbReference type="PANTHER" id="PTHR31499:SF85">
    <property type="entry name" value="TRANSCRIPTION FACTOR MYB-RELATED FAMILY"/>
    <property type="match status" value="1"/>
</dbReference>
<dbReference type="PANTHER" id="PTHR31499">
    <property type="entry name" value="MYB FAMILY TRANSCRIPTION FACTOR PHL11"/>
    <property type="match status" value="1"/>
</dbReference>
<feature type="region of interest" description="Disordered" evidence="7">
    <location>
        <begin position="165"/>
        <end position="194"/>
    </location>
</feature>
<dbReference type="Pfam" id="PF00249">
    <property type="entry name" value="Myb_DNA-binding"/>
    <property type="match status" value="1"/>
</dbReference>
<feature type="region of interest" description="Disordered" evidence="7">
    <location>
        <begin position="422"/>
        <end position="445"/>
    </location>
</feature>
<dbReference type="Gene3D" id="1.10.10.60">
    <property type="entry name" value="Homeodomain-like"/>
    <property type="match status" value="1"/>
</dbReference>
<evidence type="ECO:0000256" key="3">
    <source>
        <dbReference type="ARBA" id="ARBA00023015"/>
    </source>
</evidence>
<dbReference type="SUPFAM" id="SSF46689">
    <property type="entry name" value="Homeodomain-like"/>
    <property type="match status" value="1"/>
</dbReference>
<dbReference type="InterPro" id="IPR025756">
    <property type="entry name" value="Myb_CC_LHEQLE"/>
</dbReference>
<dbReference type="EMBL" id="BJWL01000013">
    <property type="protein sequence ID" value="GFY99893.1"/>
    <property type="molecule type" value="Genomic_DNA"/>
</dbReference>
<dbReference type="InterPro" id="IPR017930">
    <property type="entry name" value="Myb_dom"/>
</dbReference>
<evidence type="ECO:0000256" key="7">
    <source>
        <dbReference type="SAM" id="MobiDB-lite"/>
    </source>
</evidence>